<evidence type="ECO:0000259" key="8">
    <source>
        <dbReference type="PROSITE" id="PS52029"/>
    </source>
</evidence>
<feature type="domain" description="L,D-TPase catalytic" evidence="8">
    <location>
        <begin position="343"/>
        <end position="469"/>
    </location>
</feature>
<keyword evidence="5 6" id="KW-0961">Cell wall biogenesis/degradation</keyword>
<keyword evidence="2" id="KW-0808">Transferase</keyword>
<dbReference type="Gene3D" id="2.40.440.10">
    <property type="entry name" value="L,D-transpeptidase catalytic domain-like"/>
    <property type="match status" value="1"/>
</dbReference>
<dbReference type="SUPFAM" id="SSF143985">
    <property type="entry name" value="L,D-transpeptidase pre-catalytic domain-like"/>
    <property type="match status" value="1"/>
</dbReference>
<dbReference type="OrthoDB" id="3176960at2"/>
<comment type="pathway">
    <text evidence="1 6">Cell wall biogenesis; peptidoglycan biosynthesis.</text>
</comment>
<gene>
    <name evidence="9" type="ORF">HMPREF3200_00143</name>
</gene>
<feature type="active site" description="Nucleophile" evidence="6">
    <location>
        <position position="445"/>
    </location>
</feature>
<protein>
    <submittedName>
        <fullName evidence="9">ErfK/YbiS/YcfS/YnhG</fullName>
    </submittedName>
</protein>
<dbReference type="STRING" id="33036.HMPREF3200_00143"/>
<evidence type="ECO:0000313" key="9">
    <source>
        <dbReference type="EMBL" id="KWZ79285.1"/>
    </source>
</evidence>
<evidence type="ECO:0000256" key="4">
    <source>
        <dbReference type="ARBA" id="ARBA00022984"/>
    </source>
</evidence>
<dbReference type="PATRIC" id="fig|33036.3.peg.146"/>
<dbReference type="GO" id="GO:0016740">
    <property type="term" value="F:transferase activity"/>
    <property type="evidence" value="ECO:0007669"/>
    <property type="project" value="UniProtKB-KW"/>
</dbReference>
<dbReference type="Pfam" id="PF12229">
    <property type="entry name" value="PG_binding_4"/>
    <property type="match status" value="2"/>
</dbReference>
<evidence type="ECO:0000313" key="10">
    <source>
        <dbReference type="Proteomes" id="UP000070383"/>
    </source>
</evidence>
<dbReference type="UniPathway" id="UPA00219"/>
<dbReference type="InterPro" id="IPR005490">
    <property type="entry name" value="LD_TPept_cat_dom"/>
</dbReference>
<dbReference type="GO" id="GO:0071555">
    <property type="term" value="P:cell wall organization"/>
    <property type="evidence" value="ECO:0007669"/>
    <property type="project" value="UniProtKB-UniRule"/>
</dbReference>
<dbReference type="EMBL" id="LRPM01000004">
    <property type="protein sequence ID" value="KWZ79285.1"/>
    <property type="molecule type" value="Genomic_DNA"/>
</dbReference>
<dbReference type="GO" id="GO:0005576">
    <property type="term" value="C:extracellular region"/>
    <property type="evidence" value="ECO:0007669"/>
    <property type="project" value="TreeGrafter"/>
</dbReference>
<keyword evidence="7" id="KW-1133">Transmembrane helix</keyword>
<keyword evidence="7" id="KW-0812">Transmembrane</keyword>
<evidence type="ECO:0000256" key="2">
    <source>
        <dbReference type="ARBA" id="ARBA00022679"/>
    </source>
</evidence>
<keyword evidence="10" id="KW-1185">Reference proteome</keyword>
<dbReference type="SUPFAM" id="SSF141523">
    <property type="entry name" value="L,D-transpeptidase catalytic domain-like"/>
    <property type="match status" value="1"/>
</dbReference>
<dbReference type="InterPro" id="IPR038054">
    <property type="entry name" value="LD_TPept-like_central_sf"/>
</dbReference>
<keyword evidence="4 6" id="KW-0573">Peptidoglycan synthesis</keyword>
<feature type="transmembrane region" description="Helical" evidence="7">
    <location>
        <begin position="21"/>
        <end position="44"/>
    </location>
</feature>
<dbReference type="GO" id="GO:0008360">
    <property type="term" value="P:regulation of cell shape"/>
    <property type="evidence" value="ECO:0007669"/>
    <property type="project" value="UniProtKB-UniRule"/>
</dbReference>
<evidence type="ECO:0000256" key="5">
    <source>
        <dbReference type="ARBA" id="ARBA00023316"/>
    </source>
</evidence>
<sequence>MAKGQREVRRIIITENKKNNKLWMLVGLGIVSVYLVVTVIFSFITLPNTFINGTNVSYSSRQSALQEAGEDFNLTVKGRDDRSFTLDSKDIDYSAKIPQNASIDQNPFAWPIYLARGKKDDLKFDYNIKYDEDKLDSLLKESKLFTDVTEPKDAGLVFKDGSFDVKDAVKGNKPDYDKVKEKIVKSITTDHKNIELSDADYINPEVLSNSKELNNLMEDAKKIEAMKIKFNFNGFDIQLAGKGLVDMLEQKGKVFELNYDKLLAFMKEVADKTDTYGKNRKFKATGIGEITVNPGVYGFVLDQVATADEVLKIFNQRKSGEVEPVYERVGLERTANGGDIGDTYIEVDISRQHLWFYKKGELFIESPVVTGLTSPGWQTNVGVGSIQSKARDAELKGVDFTGANYKTPVSYWMPIGWDGEGLHDAPWRGGAFGGSIYFSDGSHGCLNLPPHVAKVIFENAEIHTPVIVYESSTDNSPAMSY</sequence>
<accession>A0A133KI94</accession>
<organism evidence="9 10">
    <name type="scientific">Anaerococcus tetradius</name>
    <dbReference type="NCBI Taxonomy" id="33036"/>
    <lineage>
        <taxon>Bacteria</taxon>
        <taxon>Bacillati</taxon>
        <taxon>Bacillota</taxon>
        <taxon>Tissierellia</taxon>
        <taxon>Tissierellales</taxon>
        <taxon>Peptoniphilaceae</taxon>
        <taxon>Anaerococcus</taxon>
    </lineage>
</organism>
<dbReference type="PANTHER" id="PTHR30582:SF33">
    <property type="entry name" value="EXPORTED PROTEIN"/>
    <property type="match status" value="1"/>
</dbReference>
<dbReference type="GO" id="GO:0071972">
    <property type="term" value="F:peptidoglycan L,D-transpeptidase activity"/>
    <property type="evidence" value="ECO:0007669"/>
    <property type="project" value="TreeGrafter"/>
</dbReference>
<dbReference type="InterPro" id="IPR050979">
    <property type="entry name" value="LD-transpeptidase"/>
</dbReference>
<dbReference type="Pfam" id="PF03734">
    <property type="entry name" value="YkuD"/>
    <property type="match status" value="1"/>
</dbReference>
<evidence type="ECO:0000256" key="7">
    <source>
        <dbReference type="SAM" id="Phobius"/>
    </source>
</evidence>
<evidence type="ECO:0000256" key="3">
    <source>
        <dbReference type="ARBA" id="ARBA00022960"/>
    </source>
</evidence>
<dbReference type="PANTHER" id="PTHR30582">
    <property type="entry name" value="L,D-TRANSPEPTIDASE"/>
    <property type="match status" value="1"/>
</dbReference>
<dbReference type="AlphaFoldDB" id="A0A133KI94"/>
<evidence type="ECO:0000256" key="1">
    <source>
        <dbReference type="ARBA" id="ARBA00004752"/>
    </source>
</evidence>
<dbReference type="Gene3D" id="3.10.20.800">
    <property type="match status" value="1"/>
</dbReference>
<comment type="caution">
    <text evidence="9">The sequence shown here is derived from an EMBL/GenBank/DDBJ whole genome shotgun (WGS) entry which is preliminary data.</text>
</comment>
<dbReference type="PROSITE" id="PS52029">
    <property type="entry name" value="LD_TPASE"/>
    <property type="match status" value="1"/>
</dbReference>
<name>A0A133KI94_9FIRM</name>
<keyword evidence="7" id="KW-0472">Membrane</keyword>
<reference evidence="10" key="1">
    <citation type="submission" date="2016-01" db="EMBL/GenBank/DDBJ databases">
        <authorList>
            <person name="Mitreva M."/>
            <person name="Pepin K.H."/>
            <person name="Mihindukulasuriya K.A."/>
            <person name="Fulton R."/>
            <person name="Fronick C."/>
            <person name="O'Laughlin M."/>
            <person name="Miner T."/>
            <person name="Herter B."/>
            <person name="Rosa B.A."/>
            <person name="Cordes M."/>
            <person name="Tomlinson C."/>
            <person name="Wollam A."/>
            <person name="Palsikar V.B."/>
            <person name="Mardis E.R."/>
            <person name="Wilson R.K."/>
        </authorList>
    </citation>
    <scope>NUCLEOTIDE SEQUENCE [LARGE SCALE GENOMIC DNA]</scope>
    <source>
        <strain evidence="10">MJR8151</strain>
    </source>
</reference>
<dbReference type="GO" id="GO:0018104">
    <property type="term" value="P:peptidoglycan-protein cross-linking"/>
    <property type="evidence" value="ECO:0007669"/>
    <property type="project" value="TreeGrafter"/>
</dbReference>
<dbReference type="CDD" id="cd16913">
    <property type="entry name" value="YkuD_like"/>
    <property type="match status" value="1"/>
</dbReference>
<dbReference type="RefSeq" id="WP_082743046.1">
    <property type="nucleotide sequence ID" value="NZ_KQ955247.1"/>
</dbReference>
<dbReference type="Proteomes" id="UP000070383">
    <property type="component" value="Unassembled WGS sequence"/>
</dbReference>
<dbReference type="InterPro" id="IPR038063">
    <property type="entry name" value="Transpep_catalytic_dom"/>
</dbReference>
<keyword evidence="3 6" id="KW-0133">Cell shape</keyword>
<dbReference type="InterPro" id="IPR022029">
    <property type="entry name" value="YoaR-like_PG-bd"/>
</dbReference>
<feature type="active site" description="Proton donor/acceptor" evidence="6">
    <location>
        <position position="423"/>
    </location>
</feature>
<evidence type="ECO:0000256" key="6">
    <source>
        <dbReference type="PROSITE-ProRule" id="PRU01373"/>
    </source>
</evidence>
<proteinExistence type="predicted"/>